<dbReference type="PANTHER" id="PTHR10884:SF14">
    <property type="entry name" value="NADH DEHYDROGENASE [UBIQUINONE] IRON-SULFUR PROTEIN 3, MITOCHONDRIAL"/>
    <property type="match status" value="1"/>
</dbReference>
<dbReference type="GO" id="GO:0008137">
    <property type="term" value="F:NADH dehydrogenase (ubiquinone) activity"/>
    <property type="evidence" value="ECO:0007669"/>
    <property type="project" value="InterPro"/>
</dbReference>
<evidence type="ECO:0000313" key="5">
    <source>
        <dbReference type="EMBL" id="CAB4846518.1"/>
    </source>
</evidence>
<dbReference type="HAMAP" id="MF_01357">
    <property type="entry name" value="NDH1_NuoC"/>
    <property type="match status" value="1"/>
</dbReference>
<feature type="domain" description="NADH:ubiquinone oxidoreductase 30kDa subunit" evidence="4">
    <location>
        <begin position="95"/>
        <end position="214"/>
    </location>
</feature>
<accession>A0A6J7BQQ5</accession>
<dbReference type="NCBIfam" id="NF005856">
    <property type="entry name" value="PRK07785.1"/>
    <property type="match status" value="1"/>
</dbReference>
<dbReference type="PANTHER" id="PTHR10884">
    <property type="entry name" value="NADH DEHYDROGENASE UBIQUINONE IRON-SULFUR PROTEIN 3"/>
    <property type="match status" value="1"/>
</dbReference>
<reference evidence="5" key="1">
    <citation type="submission" date="2020-05" db="EMBL/GenBank/DDBJ databases">
        <authorList>
            <person name="Chiriac C."/>
            <person name="Salcher M."/>
            <person name="Ghai R."/>
            <person name="Kavagutti S V."/>
        </authorList>
    </citation>
    <scope>NUCLEOTIDE SEQUENCE</scope>
</reference>
<feature type="region of interest" description="Disordered" evidence="3">
    <location>
        <begin position="205"/>
        <end position="236"/>
    </location>
</feature>
<evidence type="ECO:0000256" key="1">
    <source>
        <dbReference type="ARBA" id="ARBA00007569"/>
    </source>
</evidence>
<dbReference type="InterPro" id="IPR037232">
    <property type="entry name" value="NADH_quin_OxRdtase_su_C/D-like"/>
</dbReference>
<dbReference type="InterPro" id="IPR010218">
    <property type="entry name" value="NADH_DH_suC"/>
</dbReference>
<dbReference type="EMBL" id="CAFBIZ010000016">
    <property type="protein sequence ID" value="CAB4846518.1"/>
    <property type="molecule type" value="Genomic_DNA"/>
</dbReference>
<protein>
    <submittedName>
        <fullName evidence="5">Unannotated protein</fullName>
    </submittedName>
</protein>
<dbReference type="Pfam" id="PF00329">
    <property type="entry name" value="Complex1_30kDa"/>
    <property type="match status" value="1"/>
</dbReference>
<dbReference type="AlphaFoldDB" id="A0A6J7BQQ5"/>
<name>A0A6J7BQQ5_9ZZZZ</name>
<comment type="similarity">
    <text evidence="1">Belongs to the complex I 30 kDa subunit family.</text>
</comment>
<gene>
    <name evidence="5" type="ORF">UFOPK3268_00230</name>
</gene>
<dbReference type="NCBIfam" id="TIGR01961">
    <property type="entry name" value="NuoC_fam"/>
    <property type="match status" value="1"/>
</dbReference>
<evidence type="ECO:0000259" key="4">
    <source>
        <dbReference type="Pfam" id="PF00329"/>
    </source>
</evidence>
<dbReference type="SUPFAM" id="SSF143243">
    <property type="entry name" value="Nqo5-like"/>
    <property type="match status" value="1"/>
</dbReference>
<sequence>MTDSQETAAVVPAGVTTIPVVDVRSGMFGGSGSGDTSGYGGLIRTIEMPAPTARPFGGWFDEAADELDLALADDGLSLALAVEHVVVDRNEITFHVRAEHLLAFVSRLRDEPALRFEICTGVSGVHYPQQAGRELHAVWHFLSITHNRRVRVEVSVPESHPHVPSIVSVYPADDWHEREAFDMFGIVFDDHPGLTRILMPDDWPGHPGRKDYPRGGIPVEYKGATIPPPDERRSYS</sequence>
<dbReference type="Gene3D" id="3.30.460.80">
    <property type="entry name" value="NADH:ubiquinone oxidoreductase, 30kDa subunit"/>
    <property type="match status" value="1"/>
</dbReference>
<keyword evidence="2" id="KW-0813">Transport</keyword>
<proteinExistence type="inferred from homology"/>
<organism evidence="5">
    <name type="scientific">freshwater metagenome</name>
    <dbReference type="NCBI Taxonomy" id="449393"/>
    <lineage>
        <taxon>unclassified sequences</taxon>
        <taxon>metagenomes</taxon>
        <taxon>ecological metagenomes</taxon>
    </lineage>
</organism>
<evidence type="ECO:0000256" key="3">
    <source>
        <dbReference type="SAM" id="MobiDB-lite"/>
    </source>
</evidence>
<dbReference type="GO" id="GO:0016651">
    <property type="term" value="F:oxidoreductase activity, acting on NAD(P)H"/>
    <property type="evidence" value="ECO:0007669"/>
    <property type="project" value="InterPro"/>
</dbReference>
<evidence type="ECO:0000256" key="2">
    <source>
        <dbReference type="ARBA" id="ARBA00022448"/>
    </source>
</evidence>
<dbReference type="InterPro" id="IPR001268">
    <property type="entry name" value="NADH_UbQ_OxRdtase_30kDa_su"/>
</dbReference>